<keyword evidence="1" id="KW-0472">Membrane</keyword>
<proteinExistence type="predicted"/>
<protein>
    <submittedName>
        <fullName evidence="3">General stress protein</fullName>
    </submittedName>
</protein>
<dbReference type="RefSeq" id="WP_049620031.1">
    <property type="nucleotide sequence ID" value="NZ_FNAU01000008.1"/>
</dbReference>
<feature type="transmembrane region" description="Helical" evidence="1">
    <location>
        <begin position="72"/>
        <end position="91"/>
    </location>
</feature>
<keyword evidence="1" id="KW-1133">Transmembrane helix</keyword>
<dbReference type="STRING" id="1657.ACU20_03820"/>
<reference evidence="3" key="4">
    <citation type="submission" date="2023-10" db="EMBL/GenBank/DDBJ databases">
        <title>Whole Genome based description of the genera Actinobaculum and Actinotignum reveals a complex phylogenetic relationship within the species included in the genus Actinotignum.</title>
        <authorList>
            <person name="Jensen C.S."/>
            <person name="Dargis R."/>
            <person name="Kemp M."/>
            <person name="Christensen J.J."/>
        </authorList>
    </citation>
    <scope>NUCLEOTIDE SEQUENCE</scope>
    <source>
        <strain evidence="3">Actinobaculum_suis_CCUG19206T</strain>
    </source>
</reference>
<dbReference type="AlphaFoldDB" id="A0A0K9ESR8"/>
<evidence type="ECO:0000313" key="7">
    <source>
        <dbReference type="Proteomes" id="UP000269974"/>
    </source>
</evidence>
<accession>A0A0K9ESR8</accession>
<evidence type="ECO:0000259" key="2">
    <source>
        <dbReference type="Pfam" id="PF11181"/>
    </source>
</evidence>
<reference evidence="4" key="2">
    <citation type="submission" date="2016-10" db="EMBL/GenBank/DDBJ databases">
        <authorList>
            <person name="Varghese N."/>
            <person name="Submissions S."/>
        </authorList>
    </citation>
    <scope>NUCLEOTIDE SEQUENCE</scope>
    <source>
        <strain evidence="4">DSM 20639</strain>
    </source>
</reference>
<evidence type="ECO:0000313" key="5">
    <source>
        <dbReference type="EMBL" id="VDG75572.1"/>
    </source>
</evidence>
<dbReference type="PATRIC" id="fig|1657.3.peg.1518"/>
<dbReference type="Pfam" id="PF11181">
    <property type="entry name" value="YflT"/>
    <property type="match status" value="1"/>
</dbReference>
<feature type="transmembrane region" description="Helical" evidence="1">
    <location>
        <begin position="97"/>
        <end position="118"/>
    </location>
</feature>
<evidence type="ECO:0000313" key="4">
    <source>
        <dbReference type="EMBL" id="SDE40205.1"/>
    </source>
</evidence>
<dbReference type="Proteomes" id="UP000182744">
    <property type="component" value="Unassembled WGS sequence"/>
</dbReference>
<reference evidence="5 7" key="3">
    <citation type="submission" date="2018-11" db="EMBL/GenBank/DDBJ databases">
        <authorList>
            <consortium name="Pathogen Informatics"/>
        </authorList>
    </citation>
    <scope>NUCLEOTIDE SEQUENCE [LARGE SCALE GENOMIC DNA]</scope>
    <source>
        <strain evidence="5 7">NCTC10327</strain>
    </source>
</reference>
<dbReference type="Proteomes" id="UP000269974">
    <property type="component" value="Unassembled WGS sequence"/>
</dbReference>
<dbReference type="EMBL" id="UYIO01000001">
    <property type="protein sequence ID" value="VDG75572.1"/>
    <property type="molecule type" value="Genomic_DNA"/>
</dbReference>
<evidence type="ECO:0000313" key="3">
    <source>
        <dbReference type="EMBL" id="MDY5152524.1"/>
    </source>
</evidence>
<keyword evidence="1" id="KW-0812">Transmembrane</keyword>
<reference evidence="6" key="1">
    <citation type="submission" date="2016-10" db="EMBL/GenBank/DDBJ databases">
        <authorList>
            <person name="Varghese N."/>
        </authorList>
    </citation>
    <scope>NUCLEOTIDE SEQUENCE [LARGE SCALE GENOMIC DNA]</scope>
    <source>
        <strain evidence="6">DSM 20639</strain>
    </source>
</reference>
<evidence type="ECO:0000313" key="6">
    <source>
        <dbReference type="Proteomes" id="UP000182744"/>
    </source>
</evidence>
<dbReference type="InterPro" id="IPR025889">
    <property type="entry name" value="GSP17M-like_dom"/>
</dbReference>
<evidence type="ECO:0000256" key="1">
    <source>
        <dbReference type="SAM" id="Phobius"/>
    </source>
</evidence>
<name>A0A0K9ESR8_9ACTO</name>
<gene>
    <name evidence="5" type="ORF">NCTC10327_00267</name>
    <name evidence="3" type="ORF">R6G71_00395</name>
    <name evidence="4" type="ORF">SAMN05421878_10823</name>
</gene>
<organism evidence="5 7">
    <name type="scientific">Actinobaculum suis</name>
    <dbReference type="NCBI Taxonomy" id="1657"/>
    <lineage>
        <taxon>Bacteria</taxon>
        <taxon>Bacillati</taxon>
        <taxon>Actinomycetota</taxon>
        <taxon>Actinomycetes</taxon>
        <taxon>Actinomycetales</taxon>
        <taxon>Actinomycetaceae</taxon>
        <taxon>Actinobaculum</taxon>
    </lineage>
</organism>
<dbReference type="OrthoDB" id="3381462at2"/>
<dbReference type="EMBL" id="JAWNFU010000001">
    <property type="protein sequence ID" value="MDY5152524.1"/>
    <property type="molecule type" value="Genomic_DNA"/>
</dbReference>
<sequence length="163" mass="17354">MSQNVGGRRYDPGADHDYRSITEVSSYAEAEHIIDTLSDAGFPIQNARIVGVNLESVEQVTGRMTTLRAGGMGALSGALWGAFIGLFWVLFMPQVAGQALLMGAGVGAILGGIVNAVAQKLQGGRRDFASVRTTRANSYEIQIRSAFVHQAYMTLAQAGITTF</sequence>
<feature type="domain" description="General stress protein 17M-like" evidence="2">
    <location>
        <begin position="20"/>
        <end position="87"/>
    </location>
</feature>
<dbReference type="Proteomes" id="UP001273799">
    <property type="component" value="Unassembled WGS sequence"/>
</dbReference>
<keyword evidence="6" id="KW-1185">Reference proteome</keyword>
<dbReference type="EMBL" id="FNAU01000008">
    <property type="protein sequence ID" value="SDE40205.1"/>
    <property type="molecule type" value="Genomic_DNA"/>
</dbReference>